<accession>A0A7H4MZG6</accession>
<keyword evidence="1" id="KW-0812">Transmembrane</keyword>
<comment type="caution">
    <text evidence="2">The sequence shown here is derived from an EMBL/GenBank/DDBJ whole genome shotgun (WGS) entry which is preliminary data.</text>
</comment>
<feature type="transmembrane region" description="Helical" evidence="1">
    <location>
        <begin position="56"/>
        <end position="77"/>
    </location>
</feature>
<evidence type="ECO:0000256" key="1">
    <source>
        <dbReference type="SAM" id="Phobius"/>
    </source>
</evidence>
<protein>
    <submittedName>
        <fullName evidence="2">Uncharacterized protein</fullName>
    </submittedName>
</protein>
<dbReference type="AlphaFoldDB" id="A0A7H4MZG6"/>
<organism evidence="2 3">
    <name type="scientific">Klebsiella michiganensis</name>
    <dbReference type="NCBI Taxonomy" id="1134687"/>
    <lineage>
        <taxon>Bacteria</taxon>
        <taxon>Pseudomonadati</taxon>
        <taxon>Pseudomonadota</taxon>
        <taxon>Gammaproteobacteria</taxon>
        <taxon>Enterobacterales</taxon>
        <taxon>Enterobacteriaceae</taxon>
        <taxon>Klebsiella/Raoultella group</taxon>
        <taxon>Klebsiella</taxon>
    </lineage>
</organism>
<reference evidence="2 3" key="1">
    <citation type="submission" date="2018-06" db="EMBL/GenBank/DDBJ databases">
        <authorList>
            <consortium name="Pathogen Informatics"/>
            <person name="Doyle S."/>
        </authorList>
    </citation>
    <scope>NUCLEOTIDE SEQUENCE [LARGE SCALE GENOMIC DNA]</scope>
    <source>
        <strain evidence="2 3">NCTC11685</strain>
    </source>
</reference>
<name>A0A7H4MZG6_9ENTR</name>
<evidence type="ECO:0000313" key="2">
    <source>
        <dbReference type="EMBL" id="STV71630.1"/>
    </source>
</evidence>
<evidence type="ECO:0000313" key="3">
    <source>
        <dbReference type="Proteomes" id="UP000254863"/>
    </source>
</evidence>
<gene>
    <name evidence="2" type="ORF">NCTC11685_00379</name>
</gene>
<proteinExistence type="predicted"/>
<keyword evidence="1" id="KW-0472">Membrane</keyword>
<dbReference type="Proteomes" id="UP000254863">
    <property type="component" value="Unassembled WGS sequence"/>
</dbReference>
<keyword evidence="1" id="KW-1133">Transmembrane helix</keyword>
<dbReference type="EMBL" id="UGMS01000001">
    <property type="protein sequence ID" value="STV71630.1"/>
    <property type="molecule type" value="Genomic_DNA"/>
</dbReference>
<sequence length="87" mass="9817">MDQISIITVARGHPARVQGRAASALMAASGNSVLIYSLDPVSWAHTFRGIKRCMTFLDVIIKHIFLWPIFLMLPSYYNNDRCGSLKY</sequence>